<dbReference type="PANTHER" id="PTHR43298:SF2">
    <property type="entry name" value="FMN_FAD EXPORTER YEEO-RELATED"/>
    <property type="match status" value="1"/>
</dbReference>
<dbReference type="EMBL" id="CAIJDO010000121">
    <property type="protein sequence ID" value="CAD0004037.1"/>
    <property type="molecule type" value="Genomic_DNA"/>
</dbReference>
<accession>A0A6V6YWY5</accession>
<keyword evidence="12" id="KW-1185">Reference proteome</keyword>
<feature type="transmembrane region" description="Helical" evidence="10">
    <location>
        <begin position="257"/>
        <end position="283"/>
    </location>
</feature>
<feature type="transmembrane region" description="Helical" evidence="10">
    <location>
        <begin position="112"/>
        <end position="130"/>
    </location>
</feature>
<keyword evidence="4" id="KW-1003">Cell membrane</keyword>
<organism evidence="11 12">
    <name type="scientific">Flavobacterium chungangense</name>
    <dbReference type="NCBI Taxonomy" id="554283"/>
    <lineage>
        <taxon>Bacteria</taxon>
        <taxon>Pseudomonadati</taxon>
        <taxon>Bacteroidota</taxon>
        <taxon>Flavobacteriia</taxon>
        <taxon>Flavobacteriales</taxon>
        <taxon>Flavobacteriaceae</taxon>
        <taxon>Flavobacterium</taxon>
    </lineage>
</organism>
<keyword evidence="8 10" id="KW-0472">Membrane</keyword>
<evidence type="ECO:0000313" key="12">
    <source>
        <dbReference type="Proteomes" id="UP000556700"/>
    </source>
</evidence>
<dbReference type="InterPro" id="IPR050222">
    <property type="entry name" value="MATE_MdtK"/>
</dbReference>
<keyword evidence="3" id="KW-0050">Antiport</keyword>
<feature type="transmembrane region" description="Helical" evidence="10">
    <location>
        <begin position="209"/>
        <end position="234"/>
    </location>
</feature>
<keyword evidence="5 10" id="KW-0812">Transmembrane</keyword>
<dbReference type="GO" id="GO:0006811">
    <property type="term" value="P:monoatomic ion transport"/>
    <property type="evidence" value="ECO:0007669"/>
    <property type="project" value="UniProtKB-KW"/>
</dbReference>
<comment type="caution">
    <text evidence="11">The sequence shown here is derived from an EMBL/GenBank/DDBJ whole genome shotgun (WGS) entry which is preliminary data.</text>
</comment>
<evidence type="ECO:0000256" key="5">
    <source>
        <dbReference type="ARBA" id="ARBA00022692"/>
    </source>
</evidence>
<dbReference type="GO" id="GO:0015297">
    <property type="term" value="F:antiporter activity"/>
    <property type="evidence" value="ECO:0007669"/>
    <property type="project" value="UniProtKB-KW"/>
</dbReference>
<protein>
    <recommendedName>
        <fullName evidence="9">Multidrug-efflux transporter</fullName>
    </recommendedName>
</protein>
<evidence type="ECO:0000313" key="11">
    <source>
        <dbReference type="EMBL" id="CAD0004037.1"/>
    </source>
</evidence>
<reference evidence="11 12" key="1">
    <citation type="submission" date="2020-06" db="EMBL/GenBank/DDBJ databases">
        <authorList>
            <person name="Criscuolo A."/>
        </authorList>
    </citation>
    <scope>NUCLEOTIDE SEQUENCE [LARGE SCALE GENOMIC DNA]</scope>
    <source>
        <strain evidence="12">CIP 110025</strain>
    </source>
</reference>
<comment type="subcellular location">
    <subcellularLocation>
        <location evidence="1">Cell membrane</location>
        <topology evidence="1">Multi-pass membrane protein</topology>
    </subcellularLocation>
</comment>
<feature type="transmembrane region" description="Helical" evidence="10">
    <location>
        <begin position="339"/>
        <end position="363"/>
    </location>
</feature>
<dbReference type="Proteomes" id="UP000556700">
    <property type="component" value="Unassembled WGS sequence"/>
</dbReference>
<feature type="transmembrane region" description="Helical" evidence="10">
    <location>
        <begin position="64"/>
        <end position="92"/>
    </location>
</feature>
<dbReference type="AlphaFoldDB" id="A0A6V6YWY5"/>
<gene>
    <name evidence="11" type="ORF">FLACHUCJ7_01698</name>
</gene>
<evidence type="ECO:0000256" key="4">
    <source>
        <dbReference type="ARBA" id="ARBA00022475"/>
    </source>
</evidence>
<evidence type="ECO:0000256" key="10">
    <source>
        <dbReference type="SAM" id="Phobius"/>
    </source>
</evidence>
<sequence>MLIKIRSIFALFRIALQGTEKNFTSGNVNRATFLLSVPTMLELSMESLFVLVDLLFVSSLGENAITVVGITNSVIILIQSVAMGLSIAATALISRRIGEQKHRDAGQTAMQVIYLGIFLSVICSSLAVVFSQDIMHFAGGSDHLVNYGNVFSKTMFAGLIFMIMRIMINGVFRGSGDASMAMRTLAFSNVLNGVLCAVLIFGLGPFPKLGLLGAAVAMVIANISSVAYQLWYLFKKNTRISIGRQELLMVPALMKRILKLATAGMIQNLVPSSSRFLMIVIVAKLGENVLAGYIIANRIIMFSVLPAYGIANAAGVLTGQNLGAKQPERAEASVWKTGVFNMCFLGLIAIFLLFYAGSLASFFTHEDEILFYASTYLQYMAIAYFFFGYTMVISRSLNAAGNVNTVTMLYILMFFIIQLPLSYLLGIYYEWGPKGIFTAILISEIVLAASCILVFRTGKWKTVEL</sequence>
<feature type="transmembrane region" description="Helical" evidence="10">
    <location>
        <begin position="408"/>
        <end position="429"/>
    </location>
</feature>
<evidence type="ECO:0000256" key="1">
    <source>
        <dbReference type="ARBA" id="ARBA00004651"/>
    </source>
</evidence>
<evidence type="ECO:0000256" key="3">
    <source>
        <dbReference type="ARBA" id="ARBA00022449"/>
    </source>
</evidence>
<dbReference type="Pfam" id="PF01554">
    <property type="entry name" value="MatE"/>
    <property type="match status" value="2"/>
</dbReference>
<dbReference type="PANTHER" id="PTHR43298">
    <property type="entry name" value="MULTIDRUG RESISTANCE PROTEIN NORM-RELATED"/>
    <property type="match status" value="1"/>
</dbReference>
<feature type="transmembrane region" description="Helical" evidence="10">
    <location>
        <begin position="31"/>
        <end position="52"/>
    </location>
</feature>
<dbReference type="RefSeq" id="WP_236010684.1">
    <property type="nucleotide sequence ID" value="NZ_CAIJDO010000121.1"/>
</dbReference>
<dbReference type="GO" id="GO:0042910">
    <property type="term" value="F:xenobiotic transmembrane transporter activity"/>
    <property type="evidence" value="ECO:0007669"/>
    <property type="project" value="InterPro"/>
</dbReference>
<dbReference type="NCBIfam" id="TIGR00797">
    <property type="entry name" value="matE"/>
    <property type="match status" value="1"/>
</dbReference>
<feature type="transmembrane region" description="Helical" evidence="10">
    <location>
        <begin position="150"/>
        <end position="172"/>
    </location>
</feature>
<dbReference type="PIRSF" id="PIRSF006603">
    <property type="entry name" value="DinF"/>
    <property type="match status" value="1"/>
</dbReference>
<evidence type="ECO:0000256" key="9">
    <source>
        <dbReference type="ARBA" id="ARBA00031636"/>
    </source>
</evidence>
<keyword evidence="6 10" id="KW-1133">Transmembrane helix</keyword>
<feature type="transmembrane region" description="Helical" evidence="10">
    <location>
        <begin position="184"/>
        <end position="203"/>
    </location>
</feature>
<feature type="transmembrane region" description="Helical" evidence="10">
    <location>
        <begin position="295"/>
        <end position="318"/>
    </location>
</feature>
<dbReference type="GO" id="GO:0005886">
    <property type="term" value="C:plasma membrane"/>
    <property type="evidence" value="ECO:0007669"/>
    <property type="project" value="UniProtKB-SubCell"/>
</dbReference>
<feature type="transmembrane region" description="Helical" evidence="10">
    <location>
        <begin position="435"/>
        <end position="455"/>
    </location>
</feature>
<proteinExistence type="predicted"/>
<evidence type="ECO:0000256" key="2">
    <source>
        <dbReference type="ARBA" id="ARBA00022448"/>
    </source>
</evidence>
<dbReference type="CDD" id="cd13139">
    <property type="entry name" value="MATE_like_14"/>
    <property type="match status" value="1"/>
</dbReference>
<feature type="transmembrane region" description="Helical" evidence="10">
    <location>
        <begin position="369"/>
        <end position="387"/>
    </location>
</feature>
<dbReference type="InterPro" id="IPR048279">
    <property type="entry name" value="MdtK-like"/>
</dbReference>
<evidence type="ECO:0000256" key="6">
    <source>
        <dbReference type="ARBA" id="ARBA00022989"/>
    </source>
</evidence>
<evidence type="ECO:0000256" key="7">
    <source>
        <dbReference type="ARBA" id="ARBA00023065"/>
    </source>
</evidence>
<keyword evidence="7" id="KW-0406">Ion transport</keyword>
<dbReference type="InterPro" id="IPR002528">
    <property type="entry name" value="MATE_fam"/>
</dbReference>
<evidence type="ECO:0000256" key="8">
    <source>
        <dbReference type="ARBA" id="ARBA00023136"/>
    </source>
</evidence>
<name>A0A6V6YWY5_9FLAO</name>
<keyword evidence="2" id="KW-0813">Transport</keyword>